<reference evidence="5" key="1">
    <citation type="submission" date="2020-06" db="EMBL/GenBank/DDBJ databases">
        <authorList>
            <person name="Li T."/>
            <person name="Hu X."/>
            <person name="Zhang T."/>
            <person name="Song X."/>
            <person name="Zhang H."/>
            <person name="Dai N."/>
            <person name="Sheng W."/>
            <person name="Hou X."/>
            <person name="Wei L."/>
        </authorList>
    </citation>
    <scope>NUCLEOTIDE SEQUENCE</scope>
    <source>
        <strain evidence="5">KEN1</strain>
        <tissue evidence="5">Leaf</tissue>
    </source>
</reference>
<name>A0AAW2VGS8_9LAMI</name>
<proteinExistence type="predicted"/>
<dbReference type="GO" id="GO:0003700">
    <property type="term" value="F:DNA-binding transcription factor activity"/>
    <property type="evidence" value="ECO:0007669"/>
    <property type="project" value="TreeGrafter"/>
</dbReference>
<evidence type="ECO:0000313" key="5">
    <source>
        <dbReference type="EMBL" id="KAL0427485.1"/>
    </source>
</evidence>
<gene>
    <name evidence="5" type="ORF">Slati_2923300</name>
</gene>
<keyword evidence="1" id="KW-0479">Metal-binding</keyword>
<keyword evidence="2" id="KW-0863">Zinc-finger</keyword>
<feature type="domain" description="ZF-HD dimerization-type" evidence="4">
    <location>
        <begin position="5"/>
        <end position="48"/>
    </location>
</feature>
<sequence>MEDKYAECRKIHSILDGKSDGCQEFTATPLAPSKCLICGCHQNFHWKVRKPSAPERRIVYTRCRKIHDFQFRNCADGCQEFTAGGPEGTAEALKCAVCGCHRGSTPENSLMLIDGCFSFQVDS</sequence>
<protein>
    <submittedName>
        <fullName evidence="5">Mini zinc finger protein 1</fullName>
    </submittedName>
</protein>
<dbReference type="PANTHER" id="PTHR31948">
    <property type="entry name" value="ZINC-FINGER HOMEODOMAIN PROTEIN 2"/>
    <property type="match status" value="1"/>
</dbReference>
<comment type="caution">
    <text evidence="5">The sequence shown here is derived from an EMBL/GenBank/DDBJ whole genome shotgun (WGS) entry which is preliminary data.</text>
</comment>
<evidence type="ECO:0000259" key="4">
    <source>
        <dbReference type="PROSITE" id="PS51523"/>
    </source>
</evidence>
<evidence type="ECO:0000256" key="2">
    <source>
        <dbReference type="ARBA" id="ARBA00022771"/>
    </source>
</evidence>
<dbReference type="AlphaFoldDB" id="A0AAW2VGS8"/>
<dbReference type="EMBL" id="JACGWN010000010">
    <property type="protein sequence ID" value="KAL0427485.1"/>
    <property type="molecule type" value="Genomic_DNA"/>
</dbReference>
<dbReference type="GO" id="GO:0000976">
    <property type="term" value="F:transcription cis-regulatory region binding"/>
    <property type="evidence" value="ECO:0007669"/>
    <property type="project" value="TreeGrafter"/>
</dbReference>
<dbReference type="GO" id="GO:0050793">
    <property type="term" value="P:regulation of developmental process"/>
    <property type="evidence" value="ECO:0007669"/>
    <property type="project" value="TreeGrafter"/>
</dbReference>
<evidence type="ECO:0000256" key="3">
    <source>
        <dbReference type="ARBA" id="ARBA00022833"/>
    </source>
</evidence>
<keyword evidence="3" id="KW-0862">Zinc</keyword>
<evidence type="ECO:0000256" key="1">
    <source>
        <dbReference type="ARBA" id="ARBA00022723"/>
    </source>
</evidence>
<dbReference type="InterPro" id="IPR006456">
    <property type="entry name" value="ZF_HD_homeobox_Cys/His_dimer"/>
</dbReference>
<reference evidence="5" key="2">
    <citation type="journal article" date="2024" name="Plant">
        <title>Genomic evolution and insights into agronomic trait innovations of Sesamum species.</title>
        <authorList>
            <person name="Miao H."/>
            <person name="Wang L."/>
            <person name="Qu L."/>
            <person name="Liu H."/>
            <person name="Sun Y."/>
            <person name="Le M."/>
            <person name="Wang Q."/>
            <person name="Wei S."/>
            <person name="Zheng Y."/>
            <person name="Lin W."/>
            <person name="Duan Y."/>
            <person name="Cao H."/>
            <person name="Xiong S."/>
            <person name="Wang X."/>
            <person name="Wei L."/>
            <person name="Li C."/>
            <person name="Ma Q."/>
            <person name="Ju M."/>
            <person name="Zhao R."/>
            <person name="Li G."/>
            <person name="Mu C."/>
            <person name="Tian Q."/>
            <person name="Mei H."/>
            <person name="Zhang T."/>
            <person name="Gao T."/>
            <person name="Zhang H."/>
        </authorList>
    </citation>
    <scope>NUCLEOTIDE SEQUENCE</scope>
    <source>
        <strain evidence="5">KEN1</strain>
    </source>
</reference>
<feature type="domain" description="ZF-HD dimerization-type" evidence="4">
    <location>
        <begin position="60"/>
        <end position="108"/>
    </location>
</feature>
<organism evidence="5">
    <name type="scientific">Sesamum latifolium</name>
    <dbReference type="NCBI Taxonomy" id="2727402"/>
    <lineage>
        <taxon>Eukaryota</taxon>
        <taxon>Viridiplantae</taxon>
        <taxon>Streptophyta</taxon>
        <taxon>Embryophyta</taxon>
        <taxon>Tracheophyta</taxon>
        <taxon>Spermatophyta</taxon>
        <taxon>Magnoliopsida</taxon>
        <taxon>eudicotyledons</taxon>
        <taxon>Gunneridae</taxon>
        <taxon>Pentapetalae</taxon>
        <taxon>asterids</taxon>
        <taxon>lamiids</taxon>
        <taxon>Lamiales</taxon>
        <taxon>Pedaliaceae</taxon>
        <taxon>Sesamum</taxon>
    </lineage>
</organism>
<dbReference type="GO" id="GO:0008270">
    <property type="term" value="F:zinc ion binding"/>
    <property type="evidence" value="ECO:0007669"/>
    <property type="project" value="UniProtKB-KW"/>
</dbReference>
<accession>A0AAW2VGS8</accession>
<dbReference type="GO" id="GO:0005634">
    <property type="term" value="C:nucleus"/>
    <property type="evidence" value="ECO:0007669"/>
    <property type="project" value="TreeGrafter"/>
</dbReference>
<dbReference type="PANTHER" id="PTHR31948:SF148">
    <property type="entry name" value="MINI ZINC FINGER PROTEIN 3"/>
    <property type="match status" value="1"/>
</dbReference>
<dbReference type="PROSITE" id="PS51523">
    <property type="entry name" value="ZF_HD_DIMER"/>
    <property type="match status" value="2"/>
</dbReference>
<dbReference type="Pfam" id="PF04770">
    <property type="entry name" value="ZF-HD_dimer"/>
    <property type="match status" value="2"/>
</dbReference>